<name>A0A1J4RP64_9BACT</name>
<reference evidence="8 9" key="1">
    <citation type="journal article" date="2016" name="Environ. Microbiol.">
        <title>Genomic resolution of a cold subsurface aquifer community provides metabolic insights for novel microbes adapted to high CO concentrations.</title>
        <authorList>
            <person name="Probst A.J."/>
            <person name="Castelle C.J."/>
            <person name="Singh A."/>
            <person name="Brown C.T."/>
            <person name="Anantharaman K."/>
            <person name="Sharon I."/>
            <person name="Hug L.A."/>
            <person name="Burstein D."/>
            <person name="Emerson J.B."/>
            <person name="Thomas B.C."/>
            <person name="Banfield J.F."/>
        </authorList>
    </citation>
    <scope>NUCLEOTIDE SEQUENCE [LARGE SCALE GENOMIC DNA]</scope>
    <source>
        <strain evidence="8">CG1_02_47_37</strain>
    </source>
</reference>
<comment type="subcellular location">
    <subcellularLocation>
        <location evidence="1">Membrane</location>
        <topology evidence="1">Multi-pass membrane protein</topology>
    </subcellularLocation>
</comment>
<feature type="transmembrane region" description="Helical" evidence="6">
    <location>
        <begin position="261"/>
        <end position="281"/>
    </location>
</feature>
<dbReference type="PRINTS" id="PR01035">
    <property type="entry name" value="TCRTETA"/>
</dbReference>
<evidence type="ECO:0000256" key="1">
    <source>
        <dbReference type="ARBA" id="ARBA00004141"/>
    </source>
</evidence>
<evidence type="ECO:0000256" key="2">
    <source>
        <dbReference type="ARBA" id="ARBA00022448"/>
    </source>
</evidence>
<feature type="domain" description="Major facilitator superfamily (MFS) profile" evidence="7">
    <location>
        <begin position="20"/>
        <end position="407"/>
    </location>
</feature>
<dbReference type="InterPro" id="IPR011701">
    <property type="entry name" value="MFS"/>
</dbReference>
<proteinExistence type="predicted"/>
<evidence type="ECO:0000313" key="8">
    <source>
        <dbReference type="EMBL" id="OIN89193.1"/>
    </source>
</evidence>
<keyword evidence="2" id="KW-0813">Transport</keyword>
<dbReference type="GO" id="GO:0022857">
    <property type="term" value="F:transmembrane transporter activity"/>
    <property type="evidence" value="ECO:0007669"/>
    <property type="project" value="InterPro"/>
</dbReference>
<evidence type="ECO:0000256" key="4">
    <source>
        <dbReference type="ARBA" id="ARBA00022989"/>
    </source>
</evidence>
<gene>
    <name evidence="8" type="ORF">AUJ59_02345</name>
</gene>
<feature type="transmembrane region" description="Helical" evidence="6">
    <location>
        <begin position="382"/>
        <end position="400"/>
    </location>
</feature>
<feature type="transmembrane region" description="Helical" evidence="6">
    <location>
        <begin position="293"/>
        <end position="310"/>
    </location>
</feature>
<evidence type="ECO:0000313" key="9">
    <source>
        <dbReference type="Proteomes" id="UP000183144"/>
    </source>
</evidence>
<dbReference type="SUPFAM" id="SSF103473">
    <property type="entry name" value="MFS general substrate transporter"/>
    <property type="match status" value="1"/>
</dbReference>
<dbReference type="PANTHER" id="PTHR23506">
    <property type="entry name" value="GH10249P"/>
    <property type="match status" value="1"/>
</dbReference>
<feature type="transmembrane region" description="Helical" evidence="6">
    <location>
        <begin position="54"/>
        <end position="73"/>
    </location>
</feature>
<keyword evidence="3 6" id="KW-0812">Transmembrane</keyword>
<dbReference type="GO" id="GO:0016020">
    <property type="term" value="C:membrane"/>
    <property type="evidence" value="ECO:0007669"/>
    <property type="project" value="UniProtKB-SubCell"/>
</dbReference>
<dbReference type="InterPro" id="IPR001958">
    <property type="entry name" value="Tet-R_TetA/multi-R_MdtG-like"/>
</dbReference>
<feature type="transmembrane region" description="Helical" evidence="6">
    <location>
        <begin position="174"/>
        <end position="193"/>
    </location>
</feature>
<accession>A0A1J4RP64</accession>
<dbReference type="AlphaFoldDB" id="A0A1J4RP64"/>
<comment type="caution">
    <text evidence="8">The sequence shown here is derived from an EMBL/GenBank/DDBJ whole genome shotgun (WGS) entry which is preliminary data.</text>
</comment>
<dbReference type="Pfam" id="PF07690">
    <property type="entry name" value="MFS_1"/>
    <property type="match status" value="1"/>
</dbReference>
<keyword evidence="5 6" id="KW-0472">Membrane</keyword>
<evidence type="ECO:0000256" key="5">
    <source>
        <dbReference type="ARBA" id="ARBA00023136"/>
    </source>
</evidence>
<dbReference type="PANTHER" id="PTHR23506:SF23">
    <property type="entry name" value="GH10249P"/>
    <property type="match status" value="1"/>
</dbReference>
<keyword evidence="4 6" id="KW-1133">Transmembrane helix</keyword>
<evidence type="ECO:0000256" key="6">
    <source>
        <dbReference type="SAM" id="Phobius"/>
    </source>
</evidence>
<feature type="transmembrane region" description="Helical" evidence="6">
    <location>
        <begin position="359"/>
        <end position="376"/>
    </location>
</feature>
<evidence type="ECO:0000256" key="3">
    <source>
        <dbReference type="ARBA" id="ARBA00022692"/>
    </source>
</evidence>
<dbReference type="Proteomes" id="UP000183144">
    <property type="component" value="Unassembled WGS sequence"/>
</dbReference>
<feature type="transmembrane region" description="Helical" evidence="6">
    <location>
        <begin position="21"/>
        <end position="42"/>
    </location>
</feature>
<feature type="transmembrane region" description="Helical" evidence="6">
    <location>
        <begin position="144"/>
        <end position="168"/>
    </location>
</feature>
<evidence type="ECO:0000259" key="7">
    <source>
        <dbReference type="PROSITE" id="PS50850"/>
    </source>
</evidence>
<organism evidence="8 9">
    <name type="scientific">Candidatus Beckwithbacteria bacterium CG1_02_47_37</name>
    <dbReference type="NCBI Taxonomy" id="1805034"/>
    <lineage>
        <taxon>Bacteria</taxon>
        <taxon>Candidatus Beckwithiibacteriota</taxon>
    </lineage>
</organism>
<sequence length="411" mass="45694">MRDLRHLMLHVKTYGRAHQALYLLSLVILFWAVFDGITTYVTPLVLTESGLSKTAMGLIIGSSSVFGAGFDFLMCKLFKNSHYRRVFLGMFVVSALYLLALATAKTFWLFLLAMSFWGVYYDLKNFGSFDFVARFTKTAEHSSSFGVMTVFQAAGYLLAPLIAGWLISETVGNAPFIAAGIFLLAAFLLMLVLMGRESSYLQQDLSGQYRYRGLFSELKLWRRLDRVLLPVLVMVMILNIIDAFFWTIGPLLAESFDSMRQFAGLFMAAYELPALLIGWWVGSVTAKLGKKRTAFLGLLTGSSLLVFLGYQTSPLLMVITVFFSSMLMSLAWPALRAAFADYIAEAGKYEKEIEGLEDFYTNIGYVIGPALAGFLADHLGNAKTFSVIGIVGVITALILWKMTPKKIVVSI</sequence>
<feature type="transmembrane region" description="Helical" evidence="6">
    <location>
        <begin position="85"/>
        <end position="101"/>
    </location>
</feature>
<dbReference type="InterPro" id="IPR020846">
    <property type="entry name" value="MFS_dom"/>
</dbReference>
<dbReference type="PROSITE" id="PS50850">
    <property type="entry name" value="MFS"/>
    <property type="match status" value="1"/>
</dbReference>
<protein>
    <recommendedName>
        <fullName evidence="7">Major facilitator superfamily (MFS) profile domain-containing protein</fullName>
    </recommendedName>
</protein>
<dbReference type="InterPro" id="IPR050930">
    <property type="entry name" value="MFS_Vesicular_Transporter"/>
</dbReference>
<feature type="transmembrane region" description="Helical" evidence="6">
    <location>
        <begin position="107"/>
        <end position="123"/>
    </location>
</feature>
<dbReference type="InterPro" id="IPR036259">
    <property type="entry name" value="MFS_trans_sf"/>
</dbReference>
<dbReference type="EMBL" id="MNUI01000040">
    <property type="protein sequence ID" value="OIN89193.1"/>
    <property type="molecule type" value="Genomic_DNA"/>
</dbReference>
<dbReference type="Gene3D" id="1.20.1250.20">
    <property type="entry name" value="MFS general substrate transporter like domains"/>
    <property type="match status" value="2"/>
</dbReference>
<feature type="transmembrane region" description="Helical" evidence="6">
    <location>
        <begin position="316"/>
        <end position="339"/>
    </location>
</feature>
<feature type="transmembrane region" description="Helical" evidence="6">
    <location>
        <begin position="227"/>
        <end position="249"/>
    </location>
</feature>